<accession>A0AAE1CQ22</accession>
<proteinExistence type="predicted"/>
<evidence type="ECO:0000313" key="2">
    <source>
        <dbReference type="Proteomes" id="UP001283361"/>
    </source>
</evidence>
<dbReference type="AlphaFoldDB" id="A0AAE1CQ22"/>
<organism evidence="1 2">
    <name type="scientific">Elysia crispata</name>
    <name type="common">lettuce slug</name>
    <dbReference type="NCBI Taxonomy" id="231223"/>
    <lineage>
        <taxon>Eukaryota</taxon>
        <taxon>Metazoa</taxon>
        <taxon>Spiralia</taxon>
        <taxon>Lophotrochozoa</taxon>
        <taxon>Mollusca</taxon>
        <taxon>Gastropoda</taxon>
        <taxon>Heterobranchia</taxon>
        <taxon>Euthyneura</taxon>
        <taxon>Panpulmonata</taxon>
        <taxon>Sacoglossa</taxon>
        <taxon>Placobranchoidea</taxon>
        <taxon>Plakobranchidae</taxon>
        <taxon>Elysia</taxon>
    </lineage>
</organism>
<dbReference type="EMBL" id="JAWDGP010007227">
    <property type="protein sequence ID" value="KAK3727844.1"/>
    <property type="molecule type" value="Genomic_DNA"/>
</dbReference>
<name>A0AAE1CQ22_9GAST</name>
<sequence length="172" mass="18959">MVWSIEGRRQGTWEEGQPGQELRALDQRFQFHGSIIDWPASLGEGTLAFIVLAEFQSQHKDEVVLVVGSHLVTTPSRRVVLVVGLYLVTTPSRRVVLVVGLYLVTTPSRRVLLDLVQHGRNEDMSSATAWSRLLICKSATGEDPGVMTRAGNFGGGESDSSSLWPEEWLMPG</sequence>
<evidence type="ECO:0000313" key="1">
    <source>
        <dbReference type="EMBL" id="KAK3727844.1"/>
    </source>
</evidence>
<dbReference type="Proteomes" id="UP001283361">
    <property type="component" value="Unassembled WGS sequence"/>
</dbReference>
<reference evidence="1" key="1">
    <citation type="journal article" date="2023" name="G3 (Bethesda)">
        <title>A reference genome for the long-term kleptoplast-retaining sea slug Elysia crispata morphotype clarki.</title>
        <authorList>
            <person name="Eastman K.E."/>
            <person name="Pendleton A.L."/>
            <person name="Shaikh M.A."/>
            <person name="Suttiyut T."/>
            <person name="Ogas R."/>
            <person name="Tomko P."/>
            <person name="Gavelis G."/>
            <person name="Widhalm J.R."/>
            <person name="Wisecaver J.H."/>
        </authorList>
    </citation>
    <scope>NUCLEOTIDE SEQUENCE</scope>
    <source>
        <strain evidence="1">ECLA1</strain>
    </source>
</reference>
<protein>
    <submittedName>
        <fullName evidence="1">Uncharacterized protein</fullName>
    </submittedName>
</protein>
<gene>
    <name evidence="1" type="ORF">RRG08_049629</name>
</gene>
<comment type="caution">
    <text evidence="1">The sequence shown here is derived from an EMBL/GenBank/DDBJ whole genome shotgun (WGS) entry which is preliminary data.</text>
</comment>
<keyword evidence="2" id="KW-1185">Reference proteome</keyword>